<proteinExistence type="predicted"/>
<dbReference type="RefSeq" id="WP_154572590.1">
    <property type="nucleotide sequence ID" value="NZ_VUNB01000004.1"/>
</dbReference>
<accession>A0A6A8M8F8</accession>
<organism evidence="1">
    <name type="scientific">Baileyella intestinalis</name>
    <dbReference type="NCBI Taxonomy" id="2606709"/>
    <lineage>
        <taxon>Bacteria</taxon>
        <taxon>Bacillati</taxon>
        <taxon>Bacillota</taxon>
        <taxon>Clostridia</taxon>
        <taxon>Peptostreptococcales</taxon>
        <taxon>Anaerovoracaceae</taxon>
        <taxon>Baileyella</taxon>
    </lineage>
</organism>
<reference evidence="1" key="1">
    <citation type="submission" date="2019-09" db="EMBL/GenBank/DDBJ databases">
        <title>In-depth cultivation of the pig gut microbiome towards novel bacterial diversity and tailored functional studies.</title>
        <authorList>
            <person name="Wylensek D."/>
            <person name="Hitch T.C.A."/>
            <person name="Clavel T."/>
        </authorList>
    </citation>
    <scope>NUCLEOTIDE SEQUENCE</scope>
    <source>
        <strain evidence="1">RF-744-FAT-WT-3</strain>
    </source>
</reference>
<evidence type="ECO:0000313" key="1">
    <source>
        <dbReference type="EMBL" id="MST69123.1"/>
    </source>
</evidence>
<name>A0A6A8M8F8_9FIRM</name>
<sequence length="214" mass="24385">MSVKGLFEIVGIEEPSEFTYFENLADLLETDEYIEESDLEELLRSIDKDVLSELLSNYFDEFQKMIPEEETDFFVTVDTISKNLLGSVSELAKGGDPQDTARAISVFRKWYLRQDNVFDLDTGEELSVRDALFNLRADKLTGSQHNYNFGTALEYEADSYSLLVDELVQTEFNSGSDHEQGTDMGYVPDNPYSGLSEDEIIEILDEKEENTTDN</sequence>
<dbReference type="AlphaFoldDB" id="A0A6A8M8F8"/>
<comment type="caution">
    <text evidence="1">The sequence shown here is derived from an EMBL/GenBank/DDBJ whole genome shotgun (WGS) entry which is preliminary data.</text>
</comment>
<gene>
    <name evidence="1" type="ORF">FYJ66_05905</name>
</gene>
<dbReference type="EMBL" id="VUNB01000004">
    <property type="protein sequence ID" value="MST69123.1"/>
    <property type="molecule type" value="Genomic_DNA"/>
</dbReference>
<protein>
    <submittedName>
        <fullName evidence="1">Uncharacterized protein</fullName>
    </submittedName>
</protein>